<dbReference type="Gene3D" id="1.20.1280.50">
    <property type="match status" value="1"/>
</dbReference>
<gene>
    <name evidence="2" type="ORF">BDN70DRAFT_882880</name>
</gene>
<feature type="compositionally biased region" description="Acidic residues" evidence="1">
    <location>
        <begin position="181"/>
        <end position="197"/>
    </location>
</feature>
<evidence type="ECO:0000256" key="1">
    <source>
        <dbReference type="SAM" id="MobiDB-lite"/>
    </source>
</evidence>
<dbReference type="OrthoDB" id="3260657at2759"/>
<sequence length="617" mass="69964">MAKTLPADVLMEIFKHCLPEHPFDYDEVQPNTATAPILLCHVCSSWREIVLSLPSLWSHFHCRLRIQWDKSGHAGQAVTWDSVRLHRDMEFMKWWRKNQGILAPSIRLTFEKKPKDSISKEIPLMEDHIQFFIDYLSPAQYLDVGQFAIHLFRNKADGSCVQLPNIQSLITRYPHVAYPEDNGEIWTDDEDCSEGELDFTPGEQNLDMFEVGDDAESSGSDDMENDGADDHDGSDDDDDDSDDGNDDDSDAAADSPDSPPLYMQFDGFGAPFLTKGPGGDDLRPVEESDEFWDVELASEEEDNKLYRYPQRRALAPFIIPLTLRRLCIYNLALSLQCTSFAGWSEITHISLEDMFMRPSVWYSLLIALPKLQWANVSVILEKYDMVEEFIPHLPKSALSALSTLSVHLNYIDPYHRNNNHELNEFKQLFQNLCFPSLVDISLYVYADPAKIQTSIDRLNRTMESMPVLAKLTLGFFFPQGGNTVDGTGWESLQDAGKFSAHAPLVTHVVLDMAYFPKSFPTDKKELSKRLARTLSNRLLYWHNFISTGWLDLASPTSNVQKITAVVKNPIKDGPSVEACIRGSFGDSESSKDVQFEIVAEDRWGLSPSSVGWRTWGH</sequence>
<keyword evidence="3" id="KW-1185">Reference proteome</keyword>
<name>A0A9P5YUP4_9AGAR</name>
<comment type="caution">
    <text evidence="2">The sequence shown here is derived from an EMBL/GenBank/DDBJ whole genome shotgun (WGS) entry which is preliminary data.</text>
</comment>
<feature type="region of interest" description="Disordered" evidence="1">
    <location>
        <begin position="181"/>
        <end position="260"/>
    </location>
</feature>
<protein>
    <recommendedName>
        <fullName evidence="4">F-box domain-containing protein</fullName>
    </recommendedName>
</protein>
<organism evidence="2 3">
    <name type="scientific">Pholiota conissans</name>
    <dbReference type="NCBI Taxonomy" id="109636"/>
    <lineage>
        <taxon>Eukaryota</taxon>
        <taxon>Fungi</taxon>
        <taxon>Dikarya</taxon>
        <taxon>Basidiomycota</taxon>
        <taxon>Agaricomycotina</taxon>
        <taxon>Agaricomycetes</taxon>
        <taxon>Agaricomycetidae</taxon>
        <taxon>Agaricales</taxon>
        <taxon>Agaricineae</taxon>
        <taxon>Strophariaceae</taxon>
        <taxon>Pholiota</taxon>
    </lineage>
</organism>
<reference evidence="2" key="1">
    <citation type="submission" date="2020-11" db="EMBL/GenBank/DDBJ databases">
        <authorList>
            <consortium name="DOE Joint Genome Institute"/>
            <person name="Ahrendt S."/>
            <person name="Riley R."/>
            <person name="Andreopoulos W."/>
            <person name="Labutti K."/>
            <person name="Pangilinan J."/>
            <person name="Ruiz-Duenas F.J."/>
            <person name="Barrasa J.M."/>
            <person name="Sanchez-Garcia M."/>
            <person name="Camarero S."/>
            <person name="Miyauchi S."/>
            <person name="Serrano A."/>
            <person name="Linde D."/>
            <person name="Babiker R."/>
            <person name="Drula E."/>
            <person name="Ayuso-Fernandez I."/>
            <person name="Pacheco R."/>
            <person name="Padilla G."/>
            <person name="Ferreira P."/>
            <person name="Barriuso J."/>
            <person name="Kellner H."/>
            <person name="Castanera R."/>
            <person name="Alfaro M."/>
            <person name="Ramirez L."/>
            <person name="Pisabarro A.G."/>
            <person name="Kuo A."/>
            <person name="Tritt A."/>
            <person name="Lipzen A."/>
            <person name="He G."/>
            <person name="Yan M."/>
            <person name="Ng V."/>
            <person name="Cullen D."/>
            <person name="Martin F."/>
            <person name="Rosso M.-N."/>
            <person name="Henrissat B."/>
            <person name="Hibbett D."/>
            <person name="Martinez A.T."/>
            <person name="Grigoriev I.V."/>
        </authorList>
    </citation>
    <scope>NUCLEOTIDE SEQUENCE</scope>
    <source>
        <strain evidence="2">CIRM-BRFM 674</strain>
    </source>
</reference>
<dbReference type="AlphaFoldDB" id="A0A9P5YUP4"/>
<evidence type="ECO:0000313" key="2">
    <source>
        <dbReference type="EMBL" id="KAF9476102.1"/>
    </source>
</evidence>
<accession>A0A9P5YUP4</accession>
<evidence type="ECO:0008006" key="4">
    <source>
        <dbReference type="Google" id="ProtNLM"/>
    </source>
</evidence>
<dbReference type="EMBL" id="MU155307">
    <property type="protein sequence ID" value="KAF9476102.1"/>
    <property type="molecule type" value="Genomic_DNA"/>
</dbReference>
<evidence type="ECO:0000313" key="3">
    <source>
        <dbReference type="Proteomes" id="UP000807469"/>
    </source>
</evidence>
<proteinExistence type="predicted"/>
<dbReference type="Proteomes" id="UP000807469">
    <property type="component" value="Unassembled WGS sequence"/>
</dbReference>
<feature type="compositionally biased region" description="Acidic residues" evidence="1">
    <location>
        <begin position="210"/>
        <end position="251"/>
    </location>
</feature>